<feature type="compositionally biased region" description="Low complexity" evidence="2">
    <location>
        <begin position="280"/>
        <end position="292"/>
    </location>
</feature>
<dbReference type="SUPFAM" id="SSF48371">
    <property type="entry name" value="ARM repeat"/>
    <property type="match status" value="1"/>
</dbReference>
<comment type="similarity">
    <text evidence="1">Belongs to the UPF0415 family.</text>
</comment>
<evidence type="ECO:0000259" key="3">
    <source>
        <dbReference type="Pfam" id="PF07000"/>
    </source>
</evidence>
<dbReference type="RefSeq" id="XP_005104830.2">
    <property type="nucleotide sequence ID" value="XM_005104773.2"/>
</dbReference>
<feature type="compositionally biased region" description="Acidic residues" evidence="2">
    <location>
        <begin position="120"/>
        <end position="164"/>
    </location>
</feature>
<dbReference type="Pfam" id="PF07000">
    <property type="entry name" value="DUF1308"/>
    <property type="match status" value="1"/>
</dbReference>
<proteinExistence type="inferred from homology"/>
<feature type="domain" description="DUF1308" evidence="3">
    <location>
        <begin position="396"/>
        <end position="554"/>
    </location>
</feature>
<dbReference type="InterPro" id="IPR010733">
    <property type="entry name" value="DUF1308"/>
</dbReference>
<dbReference type="PANTHER" id="PTHR13379:SF0">
    <property type="entry name" value="UPF0415 PROTEIN C7ORF25"/>
    <property type="match status" value="1"/>
</dbReference>
<protein>
    <submittedName>
        <fullName evidence="6">UPF0415 protein C7orf25 homolog</fullName>
    </submittedName>
</protein>
<name>A0ABM0JYZ3_APLCA</name>
<organism evidence="5 6">
    <name type="scientific">Aplysia californica</name>
    <name type="common">California sea hare</name>
    <dbReference type="NCBI Taxonomy" id="6500"/>
    <lineage>
        <taxon>Eukaryota</taxon>
        <taxon>Metazoa</taxon>
        <taxon>Spiralia</taxon>
        <taxon>Lophotrochozoa</taxon>
        <taxon>Mollusca</taxon>
        <taxon>Gastropoda</taxon>
        <taxon>Heterobranchia</taxon>
        <taxon>Euthyneura</taxon>
        <taxon>Tectipleura</taxon>
        <taxon>Aplysiida</taxon>
        <taxon>Aplysioidea</taxon>
        <taxon>Aplysiidae</taxon>
        <taxon>Aplysia</taxon>
    </lineage>
</organism>
<feature type="compositionally biased region" description="Polar residues" evidence="2">
    <location>
        <begin position="251"/>
        <end position="266"/>
    </location>
</feature>
<evidence type="ECO:0000259" key="4">
    <source>
        <dbReference type="Pfam" id="PF18474"/>
    </source>
</evidence>
<evidence type="ECO:0000256" key="2">
    <source>
        <dbReference type="SAM" id="MobiDB-lite"/>
    </source>
</evidence>
<feature type="region of interest" description="Disordered" evidence="2">
    <location>
        <begin position="549"/>
        <end position="576"/>
    </location>
</feature>
<dbReference type="PANTHER" id="PTHR13379">
    <property type="entry name" value="UNCHARACTERIZED DUF1308"/>
    <property type="match status" value="1"/>
</dbReference>
<evidence type="ECO:0000313" key="5">
    <source>
        <dbReference type="Proteomes" id="UP000694888"/>
    </source>
</evidence>
<feature type="region of interest" description="Disordered" evidence="2">
    <location>
        <begin position="246"/>
        <end position="311"/>
    </location>
</feature>
<dbReference type="GeneID" id="101861145"/>
<feature type="domain" description="DUF5614" evidence="4">
    <location>
        <begin position="12"/>
        <end position="127"/>
    </location>
</feature>
<sequence>MKRFAMEERPEGVLVDVVAGGGYMWVKVIARKAEALHCVWAGQGQFGERDLTVQAGEYLQCAHSHPHNFTTPQVHFAFYNNVTEPMAEALTDMGVTVWGRRVPVRPELQQKLALHLAHLDDDDDDEEDYDHNEDDDDHEDDDDDKDNDDEDREEEDEEEDEEDSGINPPYETEQLSAATSGKEKNLPNPTGGCIEPCARTESTPTITDDSPCLFDICPEKYVLGGTISSVYCDDIDDIRERISTMVEDSAPSHSVSTPEHAPSTQVDGVEEPSPGPVVALGESLLGGSSPSLQKNSRDSIPPESSPLPACTIGDLRPLTDAIVTLCPSRSSVGGGCSGGVAEQQRGISQQGSDSQLGKVNIVFQCLVVSPPDFSPGHCPSMSQPPVSQGLTTVSKVNLDITCMIALVSALTHGGCHTEFREKVLRRQAEEERREPVLPALQTFLQGKELYASESAATCFRDLVSLMGGPGEKTRADQLLSTVRVVADQPSARARGLSCGGKVKDRSKVIFGTGDSLEAITVTSNMGFVRAAQNQGVVFPAFLHSARALTEQKERQEPSTRNLGLSARRNGADCDSL</sequence>
<reference evidence="6" key="1">
    <citation type="submission" date="2025-08" db="UniProtKB">
        <authorList>
            <consortium name="RefSeq"/>
        </authorList>
    </citation>
    <scope>IDENTIFICATION</scope>
</reference>
<gene>
    <name evidence="6" type="primary">LOC101861145</name>
</gene>
<feature type="region of interest" description="Disordered" evidence="2">
    <location>
        <begin position="119"/>
        <end position="189"/>
    </location>
</feature>
<dbReference type="InterPro" id="IPR041076">
    <property type="entry name" value="DUF5614"/>
</dbReference>
<keyword evidence="5" id="KW-1185">Reference proteome</keyword>
<dbReference type="InterPro" id="IPR016024">
    <property type="entry name" value="ARM-type_fold"/>
</dbReference>
<dbReference type="Proteomes" id="UP000694888">
    <property type="component" value="Unplaced"/>
</dbReference>
<evidence type="ECO:0000313" key="6">
    <source>
        <dbReference type="RefSeq" id="XP_005104830.2"/>
    </source>
</evidence>
<dbReference type="Pfam" id="PF18474">
    <property type="entry name" value="DUF5614"/>
    <property type="match status" value="1"/>
</dbReference>
<accession>A0ABM0JYZ3</accession>
<evidence type="ECO:0000256" key="1">
    <source>
        <dbReference type="ARBA" id="ARBA00006588"/>
    </source>
</evidence>